<evidence type="ECO:0008006" key="3">
    <source>
        <dbReference type="Google" id="ProtNLM"/>
    </source>
</evidence>
<accession>A0A9J6NYW8</accession>
<keyword evidence="2" id="KW-1185">Reference proteome</keyword>
<sequence length="186" mass="22573">MKTPRKIYSLILVIFITFIFVGCNTKNTDEQEAQKNAKDWLNLYYTVEESDFEFYEKMNSGFKKEEAQEFISSLNEYEEKFKSFLSDSLFQNLEANRDFTLRIKEPYEQKYYIKVKNIEFEKYQEKNIDNTEKDKEQPMLVYYYNIELVQTSISGDEIKIDEIRKQISLQKNDDIWKVHLFRPVYN</sequence>
<organism evidence="1 2">
    <name type="scientific">Oceanirhabdus seepicola</name>
    <dbReference type="NCBI Taxonomy" id="2828781"/>
    <lineage>
        <taxon>Bacteria</taxon>
        <taxon>Bacillati</taxon>
        <taxon>Bacillota</taxon>
        <taxon>Clostridia</taxon>
        <taxon>Eubacteriales</taxon>
        <taxon>Clostridiaceae</taxon>
        <taxon>Oceanirhabdus</taxon>
    </lineage>
</organism>
<gene>
    <name evidence="1" type="ORF">KDK92_05820</name>
</gene>
<dbReference type="EMBL" id="JAGSOJ010000001">
    <property type="protein sequence ID" value="MCM1989252.1"/>
    <property type="molecule type" value="Genomic_DNA"/>
</dbReference>
<reference evidence="1" key="2">
    <citation type="submission" date="2021-04" db="EMBL/GenBank/DDBJ databases">
        <authorList>
            <person name="Dong X."/>
        </authorList>
    </citation>
    <scope>NUCLEOTIDE SEQUENCE</scope>
    <source>
        <strain evidence="1">ZWT</strain>
    </source>
</reference>
<proteinExistence type="predicted"/>
<dbReference type="RefSeq" id="WP_250858228.1">
    <property type="nucleotide sequence ID" value="NZ_JAGSOJ010000001.1"/>
</dbReference>
<dbReference type="Proteomes" id="UP001056429">
    <property type="component" value="Unassembled WGS sequence"/>
</dbReference>
<comment type="caution">
    <text evidence="1">The sequence shown here is derived from an EMBL/GenBank/DDBJ whole genome shotgun (WGS) entry which is preliminary data.</text>
</comment>
<evidence type="ECO:0000313" key="2">
    <source>
        <dbReference type="Proteomes" id="UP001056429"/>
    </source>
</evidence>
<protein>
    <recommendedName>
        <fullName evidence="3">Lipoprotein</fullName>
    </recommendedName>
</protein>
<evidence type="ECO:0000313" key="1">
    <source>
        <dbReference type="EMBL" id="MCM1989252.1"/>
    </source>
</evidence>
<name>A0A9J6NYW8_9CLOT</name>
<dbReference type="AlphaFoldDB" id="A0A9J6NYW8"/>
<dbReference type="PROSITE" id="PS51257">
    <property type="entry name" value="PROKAR_LIPOPROTEIN"/>
    <property type="match status" value="1"/>
</dbReference>
<reference evidence="1" key="1">
    <citation type="journal article" date="2021" name="mSystems">
        <title>Bacteria and Archaea Synergistically Convert Glycine Betaine to Biogenic Methane in the Formosa Cold Seep of the South China Sea.</title>
        <authorList>
            <person name="Li L."/>
            <person name="Zhang W."/>
            <person name="Zhang S."/>
            <person name="Song L."/>
            <person name="Sun Q."/>
            <person name="Zhang H."/>
            <person name="Xiang H."/>
            <person name="Dong X."/>
        </authorList>
    </citation>
    <scope>NUCLEOTIDE SEQUENCE</scope>
    <source>
        <strain evidence="1">ZWT</strain>
    </source>
</reference>